<feature type="transmembrane region" description="Helical" evidence="5">
    <location>
        <begin position="336"/>
        <end position="359"/>
    </location>
</feature>
<keyword evidence="2 5" id="KW-0812">Transmembrane</keyword>
<dbReference type="Pfam" id="PF07690">
    <property type="entry name" value="MFS_1"/>
    <property type="match status" value="1"/>
</dbReference>
<organism evidence="7 8">
    <name type="scientific">Rhodococcus opacus</name>
    <name type="common">Nocardia opaca</name>
    <dbReference type="NCBI Taxonomy" id="37919"/>
    <lineage>
        <taxon>Bacteria</taxon>
        <taxon>Bacillati</taxon>
        <taxon>Actinomycetota</taxon>
        <taxon>Actinomycetes</taxon>
        <taxon>Mycobacteriales</taxon>
        <taxon>Nocardiaceae</taxon>
        <taxon>Rhodococcus</taxon>
    </lineage>
</organism>
<feature type="transmembrane region" description="Helical" evidence="5">
    <location>
        <begin position="170"/>
        <end position="192"/>
    </location>
</feature>
<feature type="transmembrane region" description="Helical" evidence="5">
    <location>
        <begin position="143"/>
        <end position="164"/>
    </location>
</feature>
<feature type="transmembrane region" description="Helical" evidence="5">
    <location>
        <begin position="401"/>
        <end position="421"/>
    </location>
</feature>
<evidence type="ECO:0000313" key="8">
    <source>
        <dbReference type="Proteomes" id="UP000239290"/>
    </source>
</evidence>
<comment type="subcellular location">
    <subcellularLocation>
        <location evidence="1">Cell membrane</location>
        <topology evidence="1">Multi-pass membrane protein</topology>
    </subcellularLocation>
</comment>
<dbReference type="CDD" id="cd17365">
    <property type="entry name" value="MFS_PcaK_like"/>
    <property type="match status" value="1"/>
</dbReference>
<keyword evidence="3 5" id="KW-1133">Transmembrane helix</keyword>
<dbReference type="InterPro" id="IPR020846">
    <property type="entry name" value="MFS_dom"/>
</dbReference>
<keyword evidence="4 5" id="KW-0472">Membrane</keyword>
<feature type="transmembrane region" description="Helical" evidence="5">
    <location>
        <begin position="54"/>
        <end position="75"/>
    </location>
</feature>
<dbReference type="PROSITE" id="PS50850">
    <property type="entry name" value="MFS"/>
    <property type="match status" value="1"/>
</dbReference>
<dbReference type="RefSeq" id="WP_105417739.1">
    <property type="nucleotide sequence ID" value="NZ_PUIO01000028.1"/>
</dbReference>
<feature type="domain" description="Major facilitator superfamily (MFS) profile" evidence="6">
    <location>
        <begin position="16"/>
        <end position="425"/>
    </location>
</feature>
<dbReference type="PANTHER" id="PTHR23508">
    <property type="entry name" value="CARBOXYLIC ACID TRANSPORTER PROTEIN HOMOLOG"/>
    <property type="match status" value="1"/>
</dbReference>
<evidence type="ECO:0000259" key="6">
    <source>
        <dbReference type="PROSITE" id="PS50850"/>
    </source>
</evidence>
<feature type="transmembrane region" description="Helical" evidence="5">
    <location>
        <begin position="12"/>
        <end position="34"/>
    </location>
</feature>
<dbReference type="Gene3D" id="1.20.1250.20">
    <property type="entry name" value="MFS general substrate transporter like domains"/>
    <property type="match status" value="1"/>
</dbReference>
<name>A0A2S8J6Z8_RHOOP</name>
<feature type="transmembrane region" description="Helical" evidence="5">
    <location>
        <begin position="245"/>
        <end position="268"/>
    </location>
</feature>
<sequence length="441" mass="45897">MPTSTENTIDRAPRIVLVLAFLVLMLEGYDIIMYGTVVPSLLTYSSWSVTPEDAGHIGSLAVLGMLFGALGAAVLNDRLGRRRVLIGSVLLFSIAMLAAAAAGSPGQLGAFRFLVGVGAGSLLPTAVAMVIEYSPASRRGLNTAIAFTGVGLGGILASLLGTWIAPNYGFRLMFAIGALPALIIVPMLWLRLPESLTYLSMRGRHDEARRTAERLGVSLPVITPRTTARGAGLETVRALVTSRHLISTLLFSAAVFFCLLVLFGANAWLPSLMIKAGYGVSSSLAFLLVLNIGATAGTLLASPIADRIGFKPVIVAAFLGAAGSLSLLAAKPSTLVVVALVAIAGLGTNGTQILINAYVGSYYPADLRAAALGIVLGVGRIGGILGPTYGAMVIADLSPSWQFHAFAIPAAIGAAFITWMPRRVDIPPRLRHAAVDPSATR</sequence>
<dbReference type="EMBL" id="PUIO01000028">
    <property type="protein sequence ID" value="PQP22816.1"/>
    <property type="molecule type" value="Genomic_DNA"/>
</dbReference>
<evidence type="ECO:0000256" key="5">
    <source>
        <dbReference type="SAM" id="Phobius"/>
    </source>
</evidence>
<evidence type="ECO:0000256" key="3">
    <source>
        <dbReference type="ARBA" id="ARBA00022989"/>
    </source>
</evidence>
<dbReference type="AlphaFoldDB" id="A0A2S8J6Z8"/>
<protein>
    <submittedName>
        <fullName evidence="7">MFS transporter</fullName>
    </submittedName>
</protein>
<dbReference type="InterPro" id="IPR011701">
    <property type="entry name" value="MFS"/>
</dbReference>
<dbReference type="GO" id="GO:0005886">
    <property type="term" value="C:plasma membrane"/>
    <property type="evidence" value="ECO:0007669"/>
    <property type="project" value="UniProtKB-SubCell"/>
</dbReference>
<dbReference type="GO" id="GO:0046943">
    <property type="term" value="F:carboxylic acid transmembrane transporter activity"/>
    <property type="evidence" value="ECO:0007669"/>
    <property type="project" value="TreeGrafter"/>
</dbReference>
<dbReference type="SUPFAM" id="SSF103473">
    <property type="entry name" value="MFS general substrate transporter"/>
    <property type="match status" value="1"/>
</dbReference>
<reference evidence="8" key="1">
    <citation type="submission" date="2018-02" db="EMBL/GenBank/DDBJ databases">
        <title>Draft genome sequencing of Rhodococcus opacus KU647198.</title>
        <authorList>
            <person name="Zheng B.-X."/>
        </authorList>
    </citation>
    <scope>NUCLEOTIDE SEQUENCE [LARGE SCALE GENOMIC DNA]</scope>
    <source>
        <strain evidence="8">04-OD7</strain>
    </source>
</reference>
<proteinExistence type="predicted"/>
<dbReference type="InterPro" id="IPR036259">
    <property type="entry name" value="MFS_trans_sf"/>
</dbReference>
<dbReference type="PANTHER" id="PTHR23508:SF10">
    <property type="entry name" value="CARBOXYLIC ACID TRANSPORTER PROTEIN HOMOLOG"/>
    <property type="match status" value="1"/>
</dbReference>
<accession>A0A2S8J6Z8</accession>
<dbReference type="Proteomes" id="UP000239290">
    <property type="component" value="Unassembled WGS sequence"/>
</dbReference>
<evidence type="ECO:0000256" key="4">
    <source>
        <dbReference type="ARBA" id="ARBA00023136"/>
    </source>
</evidence>
<feature type="transmembrane region" description="Helical" evidence="5">
    <location>
        <begin position="280"/>
        <end position="301"/>
    </location>
</feature>
<comment type="caution">
    <text evidence="7">The sequence shown here is derived from an EMBL/GenBank/DDBJ whole genome shotgun (WGS) entry which is preliminary data.</text>
</comment>
<evidence type="ECO:0000256" key="1">
    <source>
        <dbReference type="ARBA" id="ARBA00004651"/>
    </source>
</evidence>
<gene>
    <name evidence="7" type="ORF">C5613_22400</name>
</gene>
<feature type="transmembrane region" description="Helical" evidence="5">
    <location>
        <begin position="313"/>
        <end position="330"/>
    </location>
</feature>
<feature type="transmembrane region" description="Helical" evidence="5">
    <location>
        <begin position="110"/>
        <end position="131"/>
    </location>
</feature>
<feature type="transmembrane region" description="Helical" evidence="5">
    <location>
        <begin position="371"/>
        <end position="395"/>
    </location>
</feature>
<evidence type="ECO:0000256" key="2">
    <source>
        <dbReference type="ARBA" id="ARBA00022692"/>
    </source>
</evidence>
<feature type="transmembrane region" description="Helical" evidence="5">
    <location>
        <begin position="84"/>
        <end position="104"/>
    </location>
</feature>
<evidence type="ECO:0000313" key="7">
    <source>
        <dbReference type="EMBL" id="PQP22816.1"/>
    </source>
</evidence>